<evidence type="ECO:0000313" key="4">
    <source>
        <dbReference type="Proteomes" id="UP000544107"/>
    </source>
</evidence>
<accession>A0A1Q9A2U0</accession>
<dbReference type="EMBL" id="JACIED010000001">
    <property type="protein sequence ID" value="MBB4005832.1"/>
    <property type="molecule type" value="Genomic_DNA"/>
</dbReference>
<dbReference type="STRING" id="887144.BJF91_17240"/>
<evidence type="ECO:0000313" key="1">
    <source>
        <dbReference type="EMBL" id="MBB4005832.1"/>
    </source>
</evidence>
<keyword evidence="3" id="KW-1185">Reference proteome</keyword>
<evidence type="ECO:0000313" key="3">
    <source>
        <dbReference type="Proteomes" id="UP000185598"/>
    </source>
</evidence>
<organism evidence="2 3">
    <name type="scientific">Allorhizobium taibaishanense</name>
    <dbReference type="NCBI Taxonomy" id="887144"/>
    <lineage>
        <taxon>Bacteria</taxon>
        <taxon>Pseudomonadati</taxon>
        <taxon>Pseudomonadota</taxon>
        <taxon>Alphaproteobacteria</taxon>
        <taxon>Hyphomicrobiales</taxon>
        <taxon>Rhizobiaceae</taxon>
        <taxon>Rhizobium/Agrobacterium group</taxon>
        <taxon>Allorhizobium</taxon>
    </lineage>
</organism>
<reference evidence="2 3" key="1">
    <citation type="submission" date="2016-09" db="EMBL/GenBank/DDBJ databases">
        <title>Rhizobium oryziradicis sp. nov., isolated from the root of rice.</title>
        <authorList>
            <person name="Zhao J."/>
            <person name="Zhang X."/>
        </authorList>
    </citation>
    <scope>NUCLEOTIDE SEQUENCE [LARGE SCALE GENOMIC DNA]</scope>
    <source>
        <strain evidence="2 3">14971</strain>
    </source>
</reference>
<dbReference type="RefSeq" id="WP_075614669.1">
    <property type="nucleotide sequence ID" value="NZ_JACIED010000001.1"/>
</dbReference>
<dbReference type="AlphaFoldDB" id="A0A1Q9A2U0"/>
<sequence>MTEQEQDALIRKCHRLEMIIVRAFRELDPSSDVDTHSDIEVLSSLPFTIRNQLRLLTLLEVVR</sequence>
<comment type="caution">
    <text evidence="2">The sequence shown here is derived from an EMBL/GenBank/DDBJ whole genome shotgun (WGS) entry which is preliminary data.</text>
</comment>
<dbReference type="OrthoDB" id="8410782at2"/>
<dbReference type="EMBL" id="MKIN01000022">
    <property type="protein sequence ID" value="OLP48879.1"/>
    <property type="molecule type" value="Genomic_DNA"/>
</dbReference>
<proteinExistence type="predicted"/>
<gene>
    <name evidence="2" type="ORF">BJF91_17240</name>
    <name evidence="1" type="ORF">GGQ71_000068</name>
</gene>
<dbReference type="Proteomes" id="UP000544107">
    <property type="component" value="Unassembled WGS sequence"/>
</dbReference>
<evidence type="ECO:0000313" key="2">
    <source>
        <dbReference type="EMBL" id="OLP48879.1"/>
    </source>
</evidence>
<protein>
    <submittedName>
        <fullName evidence="2">Uncharacterized protein</fullName>
    </submittedName>
</protein>
<dbReference type="Proteomes" id="UP000185598">
    <property type="component" value="Unassembled WGS sequence"/>
</dbReference>
<reference evidence="1 4" key="2">
    <citation type="submission" date="2020-08" db="EMBL/GenBank/DDBJ databases">
        <title>Genomic Encyclopedia of Type Strains, Phase IV (KMG-IV): sequencing the most valuable type-strain genomes for metagenomic binning, comparative biology and taxonomic classification.</title>
        <authorList>
            <person name="Goeker M."/>
        </authorList>
    </citation>
    <scope>NUCLEOTIDE SEQUENCE [LARGE SCALE GENOMIC DNA]</scope>
    <source>
        <strain evidence="1 4">DSM 100021</strain>
    </source>
</reference>
<name>A0A1Q9A2U0_9HYPH</name>